<dbReference type="Gene3D" id="3.40.50.1820">
    <property type="entry name" value="alpha/beta hydrolase"/>
    <property type="match status" value="1"/>
</dbReference>
<dbReference type="EC" id="3.1.1.2" evidence="2"/>
<dbReference type="SUPFAM" id="SSF53474">
    <property type="entry name" value="alpha/beta-Hydrolases"/>
    <property type="match status" value="1"/>
</dbReference>
<comment type="caution">
    <text evidence="2">The sequence shown here is derived from an EMBL/GenBank/DDBJ whole genome shotgun (WGS) entry which is preliminary data.</text>
</comment>
<dbReference type="PANTHER" id="PTHR43433">
    <property type="entry name" value="HYDROLASE, ALPHA/BETA FOLD FAMILY PROTEIN"/>
    <property type="match status" value="1"/>
</dbReference>
<gene>
    <name evidence="2" type="ORF">B7C42_04543</name>
</gene>
<evidence type="ECO:0000313" key="2">
    <source>
        <dbReference type="EMBL" id="OXR43675.1"/>
    </source>
</evidence>
<dbReference type="RefSeq" id="WP_223273587.1">
    <property type="nucleotide sequence ID" value="NZ_NGAF01000009.1"/>
</dbReference>
<dbReference type="GO" id="GO:0004064">
    <property type="term" value="F:arylesterase activity"/>
    <property type="evidence" value="ECO:0007669"/>
    <property type="project" value="UniProtKB-EC"/>
</dbReference>
<accession>A0A231H483</accession>
<reference evidence="2 3" key="1">
    <citation type="submission" date="2017-07" db="EMBL/GenBank/DDBJ databases">
        <title>First draft Genome Sequence of Nocardia cerradoensis isolated from human infection.</title>
        <authorList>
            <person name="Carrasco G."/>
        </authorList>
    </citation>
    <scope>NUCLEOTIDE SEQUENCE [LARGE SCALE GENOMIC DNA]</scope>
    <source>
        <strain evidence="2 3">CNM20130759</strain>
    </source>
</reference>
<name>A0A231H483_9NOCA</name>
<proteinExistence type="predicted"/>
<sequence>MLAHGYLCRIDFWANQIDALANDCRVIAFDHRGHGRSGLPARGGFTAERLSEDLAAVLRAAIRPGERALIAGHSMGGIAIQAWAHRNPGDVGRFADAIALINSSPGDFRTGAAAILAGRVLPERLSAPLDRVVEWAARVFGGIPVHPRLPGRAALMSPFAIGSGARPAARALIQEQLLTTPPASRGQFMYMQLALSDEHFDRSGLTVPTLVIGSTDDQLVGFFASQRLARYLSNNAGLVGFRAATVGRSSSPTLSPPSCAP</sequence>
<dbReference type="Proteomes" id="UP000215506">
    <property type="component" value="Unassembled WGS sequence"/>
</dbReference>
<keyword evidence="3" id="KW-1185">Reference proteome</keyword>
<keyword evidence="2" id="KW-0378">Hydrolase</keyword>
<dbReference type="Pfam" id="PF00561">
    <property type="entry name" value="Abhydrolase_1"/>
    <property type="match status" value="1"/>
</dbReference>
<dbReference type="InterPro" id="IPR050471">
    <property type="entry name" value="AB_hydrolase"/>
</dbReference>
<dbReference type="PANTHER" id="PTHR43433:SF5">
    <property type="entry name" value="AB HYDROLASE-1 DOMAIN-CONTAINING PROTEIN"/>
    <property type="match status" value="1"/>
</dbReference>
<organism evidence="2 3">
    <name type="scientific">Nocardia cerradoensis</name>
    <dbReference type="NCBI Taxonomy" id="85688"/>
    <lineage>
        <taxon>Bacteria</taxon>
        <taxon>Bacillati</taxon>
        <taxon>Actinomycetota</taxon>
        <taxon>Actinomycetes</taxon>
        <taxon>Mycobacteriales</taxon>
        <taxon>Nocardiaceae</taxon>
        <taxon>Nocardia</taxon>
    </lineage>
</organism>
<dbReference type="InterPro" id="IPR000073">
    <property type="entry name" value="AB_hydrolase_1"/>
</dbReference>
<evidence type="ECO:0000259" key="1">
    <source>
        <dbReference type="Pfam" id="PF00561"/>
    </source>
</evidence>
<evidence type="ECO:0000313" key="3">
    <source>
        <dbReference type="Proteomes" id="UP000215506"/>
    </source>
</evidence>
<dbReference type="EMBL" id="NGAF01000009">
    <property type="protein sequence ID" value="OXR43675.1"/>
    <property type="molecule type" value="Genomic_DNA"/>
</dbReference>
<feature type="domain" description="AB hydrolase-1" evidence="1">
    <location>
        <begin position="2"/>
        <end position="234"/>
    </location>
</feature>
<dbReference type="AlphaFoldDB" id="A0A231H483"/>
<protein>
    <submittedName>
        <fullName evidence="2">Arylesterase</fullName>
        <ecNumber evidence="2">3.1.1.2</ecNumber>
    </submittedName>
</protein>
<dbReference type="InterPro" id="IPR029058">
    <property type="entry name" value="AB_hydrolase_fold"/>
</dbReference>